<dbReference type="InterPro" id="IPR001254">
    <property type="entry name" value="Trypsin_dom"/>
</dbReference>
<dbReference type="GO" id="GO:0005615">
    <property type="term" value="C:extracellular space"/>
    <property type="evidence" value="ECO:0000318"/>
    <property type="project" value="GO_Central"/>
</dbReference>
<dbReference type="AlphaFoldDB" id="E9GQQ8"/>
<dbReference type="SUPFAM" id="SSF50494">
    <property type="entry name" value="Trypsin-like serine proteases"/>
    <property type="match status" value="1"/>
</dbReference>
<dbReference type="SMART" id="SM00020">
    <property type="entry name" value="Tryp_SPc"/>
    <property type="match status" value="1"/>
</dbReference>
<feature type="signal peptide" evidence="2">
    <location>
        <begin position="1"/>
        <end position="19"/>
    </location>
</feature>
<feature type="domain" description="Peptidase S1" evidence="3">
    <location>
        <begin position="127"/>
        <end position="362"/>
    </location>
</feature>
<gene>
    <name evidence="4" type="ORF">DAPPUDRAFT_105418</name>
</gene>
<dbReference type="InterPro" id="IPR051333">
    <property type="entry name" value="CLIP_Serine_Protease"/>
</dbReference>
<organism evidence="4 5">
    <name type="scientific">Daphnia pulex</name>
    <name type="common">Water flea</name>
    <dbReference type="NCBI Taxonomy" id="6669"/>
    <lineage>
        <taxon>Eukaryota</taxon>
        <taxon>Metazoa</taxon>
        <taxon>Ecdysozoa</taxon>
        <taxon>Arthropoda</taxon>
        <taxon>Crustacea</taxon>
        <taxon>Branchiopoda</taxon>
        <taxon>Diplostraca</taxon>
        <taxon>Cladocera</taxon>
        <taxon>Anomopoda</taxon>
        <taxon>Daphniidae</taxon>
        <taxon>Daphnia</taxon>
    </lineage>
</organism>
<dbReference type="STRING" id="6669.E9GQQ8"/>
<dbReference type="KEGG" id="dpx:DAPPUDRAFT_105418"/>
<dbReference type="HOGENOM" id="CLU_006842_9_0_1"/>
<evidence type="ECO:0000259" key="3">
    <source>
        <dbReference type="PROSITE" id="PS50240"/>
    </source>
</evidence>
<dbReference type="GO" id="GO:0006508">
    <property type="term" value="P:proteolysis"/>
    <property type="evidence" value="ECO:0007669"/>
    <property type="project" value="InterPro"/>
</dbReference>
<keyword evidence="1" id="KW-1015">Disulfide bond</keyword>
<keyword evidence="5" id="KW-1185">Reference proteome</keyword>
<sequence length="364" mass="39037">MIVSFAVVTLLSFCSPASSFAFLPRVSRTNDAVIIDVAGVGYAPSYQGKTLYGQITNPGFVPLPSFNPYYPMAYRQQEQTPNGFVYSYGYPTPLALEDVLPVRQTTAPVCGAGPAMPATRALSNERISGGTSAKKGAWPFMVALKKVDGSLFCTGSLISDTRVLLAAQCLEKLSLYELSTVTVLVGMFKTDQTDVQMTRRISKIFLHSQYNSATYANDIAIIVMDAPVVLAKGVASTVCLPPASTGDDYVDQDAIILGWGAPAAKTPQNLEQAKVSIISNTDCKTDADRFAGQYVTDTTICTSVGDSVKYTCLTDVGGPVVILPSPGAWTIVGINSYTKSCSNRGLKTRVPAFRAWIDQYLTMD</sequence>
<evidence type="ECO:0000313" key="4">
    <source>
        <dbReference type="EMBL" id="EFX78155.1"/>
    </source>
</evidence>
<dbReference type="InParanoid" id="E9GQQ8"/>
<dbReference type="GO" id="GO:0045087">
    <property type="term" value="P:innate immune response"/>
    <property type="evidence" value="ECO:0000318"/>
    <property type="project" value="GO_Central"/>
</dbReference>
<accession>E9GQQ8</accession>
<dbReference type="PhylomeDB" id="E9GQQ8"/>
<keyword evidence="2" id="KW-0732">Signal</keyword>
<dbReference type="Pfam" id="PF00089">
    <property type="entry name" value="Trypsin"/>
    <property type="match status" value="1"/>
</dbReference>
<dbReference type="EMBL" id="GL732558">
    <property type="protein sequence ID" value="EFX78155.1"/>
    <property type="molecule type" value="Genomic_DNA"/>
</dbReference>
<dbReference type="Proteomes" id="UP000000305">
    <property type="component" value="Unassembled WGS sequence"/>
</dbReference>
<evidence type="ECO:0000256" key="2">
    <source>
        <dbReference type="SAM" id="SignalP"/>
    </source>
</evidence>
<dbReference type="eggNOG" id="KOG3627">
    <property type="taxonomic scope" value="Eukaryota"/>
</dbReference>
<reference evidence="4 5" key="1">
    <citation type="journal article" date="2011" name="Science">
        <title>The ecoresponsive genome of Daphnia pulex.</title>
        <authorList>
            <person name="Colbourne J.K."/>
            <person name="Pfrender M.E."/>
            <person name="Gilbert D."/>
            <person name="Thomas W.K."/>
            <person name="Tucker A."/>
            <person name="Oakley T.H."/>
            <person name="Tokishita S."/>
            <person name="Aerts A."/>
            <person name="Arnold G.J."/>
            <person name="Basu M.K."/>
            <person name="Bauer D.J."/>
            <person name="Caceres C.E."/>
            <person name="Carmel L."/>
            <person name="Casola C."/>
            <person name="Choi J.H."/>
            <person name="Detter J.C."/>
            <person name="Dong Q."/>
            <person name="Dusheyko S."/>
            <person name="Eads B.D."/>
            <person name="Frohlich T."/>
            <person name="Geiler-Samerotte K.A."/>
            <person name="Gerlach D."/>
            <person name="Hatcher P."/>
            <person name="Jogdeo S."/>
            <person name="Krijgsveld J."/>
            <person name="Kriventseva E.V."/>
            <person name="Kultz D."/>
            <person name="Laforsch C."/>
            <person name="Lindquist E."/>
            <person name="Lopez J."/>
            <person name="Manak J.R."/>
            <person name="Muller J."/>
            <person name="Pangilinan J."/>
            <person name="Patwardhan R.P."/>
            <person name="Pitluck S."/>
            <person name="Pritham E.J."/>
            <person name="Rechtsteiner A."/>
            <person name="Rho M."/>
            <person name="Rogozin I.B."/>
            <person name="Sakarya O."/>
            <person name="Salamov A."/>
            <person name="Schaack S."/>
            <person name="Shapiro H."/>
            <person name="Shiga Y."/>
            <person name="Skalitzky C."/>
            <person name="Smith Z."/>
            <person name="Souvorov A."/>
            <person name="Sung W."/>
            <person name="Tang Z."/>
            <person name="Tsuchiya D."/>
            <person name="Tu H."/>
            <person name="Vos H."/>
            <person name="Wang M."/>
            <person name="Wolf Y.I."/>
            <person name="Yamagata H."/>
            <person name="Yamada T."/>
            <person name="Ye Y."/>
            <person name="Shaw J.R."/>
            <person name="Andrews J."/>
            <person name="Crease T.J."/>
            <person name="Tang H."/>
            <person name="Lucas S.M."/>
            <person name="Robertson H.M."/>
            <person name="Bork P."/>
            <person name="Koonin E.V."/>
            <person name="Zdobnov E.M."/>
            <person name="Grigoriev I.V."/>
            <person name="Lynch M."/>
            <person name="Boore J.L."/>
        </authorList>
    </citation>
    <scope>NUCLEOTIDE SEQUENCE [LARGE SCALE GENOMIC DNA]</scope>
</reference>
<dbReference type="PANTHER" id="PTHR24260">
    <property type="match status" value="1"/>
</dbReference>
<protein>
    <recommendedName>
        <fullName evidence="3">Peptidase S1 domain-containing protein</fullName>
    </recommendedName>
</protein>
<feature type="chain" id="PRO_5003241202" description="Peptidase S1 domain-containing protein" evidence="2">
    <location>
        <begin position="20"/>
        <end position="364"/>
    </location>
</feature>
<dbReference type="PANTHER" id="PTHR24260:SF136">
    <property type="entry name" value="GH08193P-RELATED"/>
    <property type="match status" value="1"/>
</dbReference>
<dbReference type="OrthoDB" id="6380398at2759"/>
<dbReference type="InterPro" id="IPR009003">
    <property type="entry name" value="Peptidase_S1_PA"/>
</dbReference>
<dbReference type="PROSITE" id="PS50240">
    <property type="entry name" value="TRYPSIN_DOM"/>
    <property type="match status" value="1"/>
</dbReference>
<dbReference type="Gene3D" id="2.40.10.10">
    <property type="entry name" value="Trypsin-like serine proteases"/>
    <property type="match status" value="1"/>
</dbReference>
<dbReference type="PRINTS" id="PR00722">
    <property type="entry name" value="CHYMOTRYPSIN"/>
</dbReference>
<evidence type="ECO:0000313" key="5">
    <source>
        <dbReference type="Proteomes" id="UP000000305"/>
    </source>
</evidence>
<name>E9GQQ8_DAPPU</name>
<dbReference type="CDD" id="cd00190">
    <property type="entry name" value="Tryp_SPc"/>
    <property type="match status" value="1"/>
</dbReference>
<dbReference type="InterPro" id="IPR043504">
    <property type="entry name" value="Peptidase_S1_PA_chymotrypsin"/>
</dbReference>
<proteinExistence type="predicted"/>
<evidence type="ECO:0000256" key="1">
    <source>
        <dbReference type="ARBA" id="ARBA00023157"/>
    </source>
</evidence>
<dbReference type="GO" id="GO:0004252">
    <property type="term" value="F:serine-type endopeptidase activity"/>
    <property type="evidence" value="ECO:0007669"/>
    <property type="project" value="InterPro"/>
</dbReference>
<dbReference type="FunFam" id="2.40.10.10:FF:000068">
    <property type="entry name" value="transmembrane protease serine 2"/>
    <property type="match status" value="1"/>
</dbReference>
<dbReference type="OMA" id="WTETEHI"/>
<dbReference type="InterPro" id="IPR001314">
    <property type="entry name" value="Peptidase_S1A"/>
</dbReference>